<evidence type="ECO:0000256" key="4">
    <source>
        <dbReference type="ARBA" id="ARBA00022801"/>
    </source>
</evidence>
<dbReference type="GO" id="GO:0016485">
    <property type="term" value="P:protein processing"/>
    <property type="evidence" value="ECO:0007669"/>
    <property type="project" value="TreeGrafter"/>
</dbReference>
<dbReference type="PANTHER" id="PTHR30302">
    <property type="entry name" value="HYDROGENASE 1 MATURATION PROTEASE"/>
    <property type="match status" value="1"/>
</dbReference>
<evidence type="ECO:0000256" key="1">
    <source>
        <dbReference type="ARBA" id="ARBA00006814"/>
    </source>
</evidence>
<name>A0A0A0BS86_9CELL</name>
<dbReference type="NCBIfam" id="TIGR00072">
    <property type="entry name" value="hydrog_prot"/>
    <property type="match status" value="1"/>
</dbReference>
<keyword evidence="3" id="KW-0064">Aspartyl protease</keyword>
<dbReference type="InterPro" id="IPR000671">
    <property type="entry name" value="Peptidase_A31"/>
</dbReference>
<evidence type="ECO:0000256" key="2">
    <source>
        <dbReference type="ARBA" id="ARBA00022670"/>
    </source>
</evidence>
<dbReference type="RefSeq" id="WP_043607714.1">
    <property type="nucleotide sequence ID" value="NZ_AXCY01000066.1"/>
</dbReference>
<comment type="caution">
    <text evidence="5">The sequence shown here is derived from an EMBL/GenBank/DDBJ whole genome shotgun (WGS) entry which is preliminary data.</text>
</comment>
<dbReference type="GO" id="GO:0004190">
    <property type="term" value="F:aspartic-type endopeptidase activity"/>
    <property type="evidence" value="ECO:0007669"/>
    <property type="project" value="UniProtKB-KW"/>
</dbReference>
<proteinExistence type="inferred from homology"/>
<dbReference type="SUPFAM" id="SSF53163">
    <property type="entry name" value="HybD-like"/>
    <property type="match status" value="1"/>
</dbReference>
<dbReference type="Proteomes" id="UP000029839">
    <property type="component" value="Unassembled WGS sequence"/>
</dbReference>
<dbReference type="PANTHER" id="PTHR30302:SF1">
    <property type="entry name" value="HYDROGENASE 2 MATURATION PROTEASE"/>
    <property type="match status" value="1"/>
</dbReference>
<dbReference type="Gene3D" id="3.40.50.1450">
    <property type="entry name" value="HybD-like"/>
    <property type="match status" value="1"/>
</dbReference>
<protein>
    <submittedName>
        <fullName evidence="5">Hydrogenase maturation protease</fullName>
    </submittedName>
</protein>
<dbReference type="AlphaFoldDB" id="A0A0A0BS86"/>
<evidence type="ECO:0000313" key="6">
    <source>
        <dbReference type="Proteomes" id="UP000029839"/>
    </source>
</evidence>
<evidence type="ECO:0000256" key="3">
    <source>
        <dbReference type="ARBA" id="ARBA00022750"/>
    </source>
</evidence>
<sequence>MSALVVGLGSPDRGDDAVGPAVARGVAALGLPGVRVLTHEDPTDLVELWTGAELAVVVDGVRSGAPAGTLHVVDAGVGTRGLAHPWTATAHGGTHAFGLATAVELARALDRLPPRLVVVGVEVAVLDHGAPLSGPVAHAVGPAVDAVADLVAPVRSAASEVPRVRR</sequence>
<organism evidence="5 6">
    <name type="scientific">Cellulomonas carbonis T26</name>
    <dbReference type="NCBI Taxonomy" id="947969"/>
    <lineage>
        <taxon>Bacteria</taxon>
        <taxon>Bacillati</taxon>
        <taxon>Actinomycetota</taxon>
        <taxon>Actinomycetes</taxon>
        <taxon>Micrococcales</taxon>
        <taxon>Cellulomonadaceae</taxon>
        <taxon>Cellulomonas</taxon>
    </lineage>
</organism>
<dbReference type="EMBL" id="AXCY01000066">
    <property type="protein sequence ID" value="KGM10019.1"/>
    <property type="molecule type" value="Genomic_DNA"/>
</dbReference>
<comment type="similarity">
    <text evidence="1">Belongs to the peptidase A31 family.</text>
</comment>
<dbReference type="Pfam" id="PF01750">
    <property type="entry name" value="HycI"/>
    <property type="match status" value="1"/>
</dbReference>
<dbReference type="InterPro" id="IPR023430">
    <property type="entry name" value="Pept_HybD-like_dom_sf"/>
</dbReference>
<evidence type="ECO:0000313" key="5">
    <source>
        <dbReference type="EMBL" id="KGM10019.1"/>
    </source>
</evidence>
<keyword evidence="2 5" id="KW-0645">Protease</keyword>
<keyword evidence="6" id="KW-1185">Reference proteome</keyword>
<dbReference type="GO" id="GO:0008047">
    <property type="term" value="F:enzyme activator activity"/>
    <property type="evidence" value="ECO:0007669"/>
    <property type="project" value="InterPro"/>
</dbReference>
<accession>A0A0A0BS86</accession>
<dbReference type="OrthoDB" id="164170at2"/>
<gene>
    <name evidence="5" type="ORF">N868_17020</name>
</gene>
<reference evidence="5 6" key="1">
    <citation type="submission" date="2013-08" db="EMBL/GenBank/DDBJ databases">
        <title>Genome sequencing of Cellulomonas carbonis T26.</title>
        <authorList>
            <person name="Chen F."/>
            <person name="Li Y."/>
            <person name="Wang G."/>
        </authorList>
    </citation>
    <scope>NUCLEOTIDE SEQUENCE [LARGE SCALE GENOMIC DNA]</scope>
    <source>
        <strain evidence="5 6">T26</strain>
    </source>
</reference>
<keyword evidence="4" id="KW-0378">Hydrolase</keyword>
<reference evidence="5 6" key="2">
    <citation type="journal article" date="2015" name="Stand. Genomic Sci.">
        <title>Draft genome sequence of Cellulomonas carbonis T26(T) and comparative analysis of six Cellulomonas genomes.</title>
        <authorList>
            <person name="Zhuang W."/>
            <person name="Zhang S."/>
            <person name="Xia X."/>
            <person name="Wang G."/>
        </authorList>
    </citation>
    <scope>NUCLEOTIDE SEQUENCE [LARGE SCALE GENOMIC DNA]</scope>
    <source>
        <strain evidence="5 6">T26</strain>
    </source>
</reference>